<dbReference type="EMBL" id="BSYR01000010">
    <property type="protein sequence ID" value="GMI72829.1"/>
    <property type="molecule type" value="Genomic_DNA"/>
</dbReference>
<keyword evidence="8" id="KW-1185">Reference proteome</keyword>
<evidence type="ECO:0000313" key="8">
    <source>
        <dbReference type="Proteomes" id="UP001165190"/>
    </source>
</evidence>
<feature type="domain" description="BHLH" evidence="6">
    <location>
        <begin position="8"/>
        <end position="60"/>
    </location>
</feature>
<evidence type="ECO:0000256" key="5">
    <source>
        <dbReference type="SAM" id="Coils"/>
    </source>
</evidence>
<gene>
    <name evidence="7" type="ORF">HRI_000952200</name>
</gene>
<dbReference type="GO" id="GO:0090575">
    <property type="term" value="C:RNA polymerase II transcription regulator complex"/>
    <property type="evidence" value="ECO:0007669"/>
    <property type="project" value="TreeGrafter"/>
</dbReference>
<dbReference type="PANTHER" id="PTHR13935:SF90">
    <property type="entry name" value="TRANSCRIPTION FACTOR BHLH162"/>
    <property type="match status" value="1"/>
</dbReference>
<dbReference type="SMART" id="SM00353">
    <property type="entry name" value="HLH"/>
    <property type="match status" value="1"/>
</dbReference>
<evidence type="ECO:0000256" key="3">
    <source>
        <dbReference type="ARBA" id="ARBA00023163"/>
    </source>
</evidence>
<dbReference type="GO" id="GO:0046983">
    <property type="term" value="F:protein dimerization activity"/>
    <property type="evidence" value="ECO:0007669"/>
    <property type="project" value="InterPro"/>
</dbReference>
<dbReference type="Proteomes" id="UP001165190">
    <property type="component" value="Unassembled WGS sequence"/>
</dbReference>
<dbReference type="OrthoDB" id="752507at2759"/>
<dbReference type="InterPro" id="IPR015660">
    <property type="entry name" value="MASH1/Ascl1a-like"/>
</dbReference>
<dbReference type="FunFam" id="4.10.280.10:FF:000103">
    <property type="entry name" value="Transcription factor bHLH162"/>
    <property type="match status" value="1"/>
</dbReference>
<proteinExistence type="predicted"/>
<evidence type="ECO:0000256" key="2">
    <source>
        <dbReference type="ARBA" id="ARBA00023015"/>
    </source>
</evidence>
<keyword evidence="5" id="KW-0175">Coiled coil</keyword>
<evidence type="ECO:0000313" key="7">
    <source>
        <dbReference type="EMBL" id="GMI72829.1"/>
    </source>
</evidence>
<protein>
    <recommendedName>
        <fullName evidence="6">BHLH domain-containing protein</fullName>
    </recommendedName>
</protein>
<dbReference type="Pfam" id="PF00010">
    <property type="entry name" value="HLH"/>
    <property type="match status" value="1"/>
</dbReference>
<evidence type="ECO:0000259" key="6">
    <source>
        <dbReference type="PROSITE" id="PS50888"/>
    </source>
</evidence>
<reference evidence="7" key="1">
    <citation type="submission" date="2023-05" db="EMBL/GenBank/DDBJ databases">
        <title>Genome and transcriptome analyses reveal genes involved in the formation of fine ridges on petal epidermal cells in Hibiscus trionum.</title>
        <authorList>
            <person name="Koshimizu S."/>
            <person name="Masuda S."/>
            <person name="Ishii T."/>
            <person name="Shirasu K."/>
            <person name="Hoshino A."/>
            <person name="Arita M."/>
        </authorList>
    </citation>
    <scope>NUCLEOTIDE SEQUENCE</scope>
    <source>
        <strain evidence="7">Hamamatsu line</strain>
    </source>
</reference>
<dbReference type="AlphaFoldDB" id="A0A9W7LQ48"/>
<dbReference type="Gene3D" id="4.10.280.10">
    <property type="entry name" value="Helix-loop-helix DNA-binding domain"/>
    <property type="match status" value="1"/>
</dbReference>
<feature type="coiled-coil region" evidence="5">
    <location>
        <begin position="50"/>
        <end position="77"/>
    </location>
</feature>
<keyword evidence="4" id="KW-0539">Nucleus</keyword>
<evidence type="ECO:0000256" key="4">
    <source>
        <dbReference type="ARBA" id="ARBA00023242"/>
    </source>
</evidence>
<evidence type="ECO:0000256" key="1">
    <source>
        <dbReference type="ARBA" id="ARBA00004123"/>
    </source>
</evidence>
<dbReference type="InterPro" id="IPR036638">
    <property type="entry name" value="HLH_DNA-bd_sf"/>
</dbReference>
<comment type="caution">
    <text evidence="7">The sequence shown here is derived from an EMBL/GenBank/DDBJ whole genome shotgun (WGS) entry which is preliminary data.</text>
</comment>
<comment type="subcellular location">
    <subcellularLocation>
        <location evidence="1">Nucleus</location>
    </subcellularLocation>
</comment>
<organism evidence="7 8">
    <name type="scientific">Hibiscus trionum</name>
    <name type="common">Flower of an hour</name>
    <dbReference type="NCBI Taxonomy" id="183268"/>
    <lineage>
        <taxon>Eukaryota</taxon>
        <taxon>Viridiplantae</taxon>
        <taxon>Streptophyta</taxon>
        <taxon>Embryophyta</taxon>
        <taxon>Tracheophyta</taxon>
        <taxon>Spermatophyta</taxon>
        <taxon>Magnoliopsida</taxon>
        <taxon>eudicotyledons</taxon>
        <taxon>Gunneridae</taxon>
        <taxon>Pentapetalae</taxon>
        <taxon>rosids</taxon>
        <taxon>malvids</taxon>
        <taxon>Malvales</taxon>
        <taxon>Malvaceae</taxon>
        <taxon>Malvoideae</taxon>
        <taxon>Hibiscus</taxon>
    </lineage>
</organism>
<keyword evidence="2" id="KW-0805">Transcription regulation</keyword>
<dbReference type="PANTHER" id="PTHR13935">
    <property type="entry name" value="ACHAETE-SCUTE TRANSCRIPTION FACTOR-RELATED"/>
    <property type="match status" value="1"/>
</dbReference>
<dbReference type="GO" id="GO:0000981">
    <property type="term" value="F:DNA-binding transcription factor activity, RNA polymerase II-specific"/>
    <property type="evidence" value="ECO:0007669"/>
    <property type="project" value="TreeGrafter"/>
</dbReference>
<name>A0A9W7LQ48_HIBTR</name>
<accession>A0A9W7LQ48</accession>
<sequence>MEANNPNSSKLDRKFIERNRRNQMKALCSKLNSLVPHHSSREAASLPDQLDEAANYIKSLKANLERTKEKKERFMGSVKSQETSSKSPQIQIQEMGSSSLVIALNTGFNNRFIFNETIRVLHEERAEIVNASFSSVDEHTVLHTIHLSIGEASADRAARISERLKKLVHDAGACDYLNH</sequence>
<dbReference type="GO" id="GO:0000977">
    <property type="term" value="F:RNA polymerase II transcription regulatory region sequence-specific DNA binding"/>
    <property type="evidence" value="ECO:0007669"/>
    <property type="project" value="TreeGrafter"/>
</dbReference>
<keyword evidence="3" id="KW-0804">Transcription</keyword>
<dbReference type="PROSITE" id="PS50888">
    <property type="entry name" value="BHLH"/>
    <property type="match status" value="1"/>
</dbReference>
<dbReference type="SUPFAM" id="SSF47459">
    <property type="entry name" value="HLH, helix-loop-helix DNA-binding domain"/>
    <property type="match status" value="1"/>
</dbReference>
<dbReference type="InterPro" id="IPR011598">
    <property type="entry name" value="bHLH_dom"/>
</dbReference>